<evidence type="ECO:0000313" key="1">
    <source>
        <dbReference type="EMBL" id="OWM69246.1"/>
    </source>
</evidence>
<name>A0A218W9A9_PUNGR</name>
<gene>
    <name evidence="1" type="ORF">CDL15_Pgr025433</name>
</gene>
<accession>A0A218W9A9</accession>
<dbReference type="AlphaFoldDB" id="A0A218W9A9"/>
<dbReference type="Proteomes" id="UP000197138">
    <property type="component" value="Unassembled WGS sequence"/>
</dbReference>
<comment type="caution">
    <text evidence="1">The sequence shown here is derived from an EMBL/GenBank/DDBJ whole genome shotgun (WGS) entry which is preliminary data.</text>
</comment>
<organism evidence="1 2">
    <name type="scientific">Punica granatum</name>
    <name type="common">Pomegranate</name>
    <dbReference type="NCBI Taxonomy" id="22663"/>
    <lineage>
        <taxon>Eukaryota</taxon>
        <taxon>Viridiplantae</taxon>
        <taxon>Streptophyta</taxon>
        <taxon>Embryophyta</taxon>
        <taxon>Tracheophyta</taxon>
        <taxon>Spermatophyta</taxon>
        <taxon>Magnoliopsida</taxon>
        <taxon>eudicotyledons</taxon>
        <taxon>Gunneridae</taxon>
        <taxon>Pentapetalae</taxon>
        <taxon>rosids</taxon>
        <taxon>malvids</taxon>
        <taxon>Myrtales</taxon>
        <taxon>Lythraceae</taxon>
        <taxon>Punica</taxon>
    </lineage>
</organism>
<dbReference type="EMBL" id="MTKT01004939">
    <property type="protein sequence ID" value="OWM69246.1"/>
    <property type="molecule type" value="Genomic_DNA"/>
</dbReference>
<protein>
    <submittedName>
        <fullName evidence="1">Uncharacterized protein</fullName>
    </submittedName>
</protein>
<sequence length="67" mass="7669">MHFPYVSPKSSNCENKETAIGNGDLISKSFGMIKELYRDQIYPTTHMFNNSKKLQNFLSRTTSPNLP</sequence>
<evidence type="ECO:0000313" key="2">
    <source>
        <dbReference type="Proteomes" id="UP000197138"/>
    </source>
</evidence>
<reference evidence="2" key="1">
    <citation type="journal article" date="2017" name="Plant J.">
        <title>The pomegranate (Punica granatum L.) genome and the genomics of punicalagin biosynthesis.</title>
        <authorList>
            <person name="Qin G."/>
            <person name="Xu C."/>
            <person name="Ming R."/>
            <person name="Tang H."/>
            <person name="Guyot R."/>
            <person name="Kramer E.M."/>
            <person name="Hu Y."/>
            <person name="Yi X."/>
            <person name="Qi Y."/>
            <person name="Xu X."/>
            <person name="Gao Z."/>
            <person name="Pan H."/>
            <person name="Jian J."/>
            <person name="Tian Y."/>
            <person name="Yue Z."/>
            <person name="Xu Y."/>
        </authorList>
    </citation>
    <scope>NUCLEOTIDE SEQUENCE [LARGE SCALE GENOMIC DNA]</scope>
    <source>
        <strain evidence="2">cv. Dabenzi</strain>
    </source>
</reference>
<proteinExistence type="predicted"/>